<name>A0A0H3FH47_RAHSY</name>
<dbReference type="eggNOG" id="COG0673">
    <property type="taxonomic scope" value="Bacteria"/>
</dbReference>
<dbReference type="KEGG" id="rah:Rahaq_3914"/>
<dbReference type="EMBL" id="CP002505">
    <property type="protein sequence ID" value="ADW75503.1"/>
    <property type="molecule type" value="Genomic_DNA"/>
</dbReference>
<organism evidence="3 4">
    <name type="scientific">Rahnella sp. (strain Y9602)</name>
    <dbReference type="NCBI Taxonomy" id="2703885"/>
    <lineage>
        <taxon>Bacteria</taxon>
        <taxon>Pseudomonadati</taxon>
        <taxon>Pseudomonadota</taxon>
        <taxon>Gammaproteobacteria</taxon>
        <taxon>Enterobacterales</taxon>
        <taxon>Yersiniaceae</taxon>
        <taxon>Rahnella</taxon>
    </lineage>
</organism>
<accession>A0A0H3FH47</accession>
<dbReference type="PANTHER" id="PTHR43249">
    <property type="entry name" value="UDP-N-ACETYL-2-AMINO-2-DEOXY-D-GLUCURONATE OXIDASE"/>
    <property type="match status" value="1"/>
</dbReference>
<dbReference type="InterPro" id="IPR052515">
    <property type="entry name" value="Gfo/Idh/MocA_Oxidoreductase"/>
</dbReference>
<gene>
    <name evidence="3" type="ordered locus">Rahaq_3914</name>
</gene>
<dbReference type="GO" id="GO:0000166">
    <property type="term" value="F:nucleotide binding"/>
    <property type="evidence" value="ECO:0007669"/>
    <property type="project" value="InterPro"/>
</dbReference>
<reference evidence="4" key="1">
    <citation type="submission" date="2011-01" db="EMBL/GenBank/DDBJ databases">
        <title>Complete sequence of chromosome of Rahnella sp. Y9602.</title>
        <authorList>
            <consortium name="US DOE Joint Genome Institute"/>
            <person name="Lucas S."/>
            <person name="Copeland A."/>
            <person name="Lapidus A."/>
            <person name="Cheng J.-F."/>
            <person name="Goodwin L."/>
            <person name="Pitluck S."/>
            <person name="Lu M."/>
            <person name="Detter J.C."/>
            <person name="Han C."/>
            <person name="Tapia R."/>
            <person name="Land M."/>
            <person name="Hauser L."/>
            <person name="Kyrpides N."/>
            <person name="Ivanova N."/>
            <person name="Ovchinnikova G."/>
            <person name="Pagani I."/>
            <person name="Sobecky P.A."/>
            <person name="Martinez R.J."/>
            <person name="Woyke T."/>
        </authorList>
    </citation>
    <scope>NUCLEOTIDE SEQUENCE [LARGE SCALE GENOMIC DNA]</scope>
    <source>
        <strain evidence="4">Y9602</strain>
    </source>
</reference>
<dbReference type="PANTHER" id="PTHR43249:SF1">
    <property type="entry name" value="D-GLUCOSIDE 3-DEHYDROGENASE"/>
    <property type="match status" value="1"/>
</dbReference>
<dbReference type="AlphaFoldDB" id="A0A0H3FH47"/>
<dbReference type="Proteomes" id="UP000007257">
    <property type="component" value="Chromosome"/>
</dbReference>
<feature type="domain" description="Gfo/Idh/MocA-like oxidoreductase N-terminal" evidence="1">
    <location>
        <begin position="11"/>
        <end position="130"/>
    </location>
</feature>
<evidence type="ECO:0000313" key="4">
    <source>
        <dbReference type="Proteomes" id="UP000007257"/>
    </source>
</evidence>
<evidence type="ECO:0000259" key="2">
    <source>
        <dbReference type="Pfam" id="PF02894"/>
    </source>
</evidence>
<dbReference type="OrthoDB" id="9781031at2"/>
<reference evidence="3 4" key="2">
    <citation type="journal article" date="2012" name="J. Bacteriol.">
        <title>Complete Genome Sequence of Rahnella sp. Strain Y9602, a Gammaproteobacterium Isolate from Metal- and Radionuclide-Contaminated Soil.</title>
        <authorList>
            <person name="Martinez R.J."/>
            <person name="Bruce D."/>
            <person name="Detter C."/>
            <person name="Goodwin L.A."/>
            <person name="Han J."/>
            <person name="Han C.S."/>
            <person name="Held B."/>
            <person name="Land M.L."/>
            <person name="Mikhailova N."/>
            <person name="Nolan M."/>
            <person name="Pennacchio L."/>
            <person name="Pitluck S."/>
            <person name="Tapia R."/>
            <person name="Woyke T."/>
            <person name="Sobecky P.A."/>
        </authorList>
    </citation>
    <scope>NUCLEOTIDE SEQUENCE [LARGE SCALE GENOMIC DNA]</scope>
    <source>
        <strain evidence="3 4">Y9602</strain>
    </source>
</reference>
<protein>
    <submittedName>
        <fullName evidence="3">Oxidoreductase domain protein</fullName>
    </submittedName>
</protein>
<dbReference type="InterPro" id="IPR000683">
    <property type="entry name" value="Gfo/Idh/MocA-like_OxRdtase_N"/>
</dbReference>
<dbReference type="InterPro" id="IPR004104">
    <property type="entry name" value="Gfo/Idh/MocA-like_OxRdtase_C"/>
</dbReference>
<dbReference type="SUPFAM" id="SSF55347">
    <property type="entry name" value="Glyceraldehyde-3-phosphate dehydrogenase-like, C-terminal domain"/>
    <property type="match status" value="1"/>
</dbReference>
<dbReference type="RefSeq" id="WP_013577192.1">
    <property type="nucleotide sequence ID" value="NC_015061.1"/>
</dbReference>
<feature type="domain" description="Gfo/Idh/MocA-like oxidoreductase C-terminal" evidence="2">
    <location>
        <begin position="143"/>
        <end position="350"/>
    </location>
</feature>
<dbReference type="SUPFAM" id="SSF51735">
    <property type="entry name" value="NAD(P)-binding Rossmann-fold domains"/>
    <property type="match status" value="1"/>
</dbReference>
<dbReference type="Pfam" id="PF02894">
    <property type="entry name" value="GFO_IDH_MocA_C"/>
    <property type="match status" value="1"/>
</dbReference>
<sequence>MEFITKPAGTLKVALVGAGQVAEKVHVACYRQLPGLELVAVVDCDTARAQAFAGRNGIARAFTSLEEMLEAERPDIVSICTPNLFHHQQVITALQHGCHVFCEKPPAMTAAQALEMWQAAEQAGRLLAYDFHHRFAEDARILRQKVAAGELGEVYVTTARALRRCGVPGWGNFTDKTQSGGGPLIDIGIHMLDAAMYVLGFPAVRKVTAQMFQKIGNRKSEGQFGSWDPQKYSVEDSVFAAIEFCNGGLLRLETAFALNIQPQSVMNVEFCGDKAGATLFPAQVYTEEKGELVRLFHREVADDQRHVRSVQAFVAAVRGETVSLADAEQGYRIQQLVAAVYQSAESGESVYL</sequence>
<evidence type="ECO:0000259" key="1">
    <source>
        <dbReference type="Pfam" id="PF01408"/>
    </source>
</evidence>
<dbReference type="Gene3D" id="3.40.50.720">
    <property type="entry name" value="NAD(P)-binding Rossmann-like Domain"/>
    <property type="match status" value="1"/>
</dbReference>
<dbReference type="Pfam" id="PF01408">
    <property type="entry name" value="GFO_IDH_MocA"/>
    <property type="match status" value="1"/>
</dbReference>
<dbReference type="HOGENOM" id="CLU_023194_1_4_6"/>
<evidence type="ECO:0000313" key="3">
    <source>
        <dbReference type="EMBL" id="ADW75503.1"/>
    </source>
</evidence>
<proteinExistence type="predicted"/>
<dbReference type="InterPro" id="IPR036291">
    <property type="entry name" value="NAD(P)-bd_dom_sf"/>
</dbReference>
<dbReference type="Gene3D" id="3.30.360.10">
    <property type="entry name" value="Dihydrodipicolinate Reductase, domain 2"/>
    <property type="match status" value="1"/>
</dbReference>